<keyword evidence="4 9" id="KW-0547">Nucleotide-binding</keyword>
<dbReference type="InterPro" id="IPR017441">
    <property type="entry name" value="Protein_kinase_ATP_BS"/>
</dbReference>
<dbReference type="InterPro" id="IPR008271">
    <property type="entry name" value="Ser/Thr_kinase_AS"/>
</dbReference>
<dbReference type="FunFam" id="1.10.510.10:FF:000182">
    <property type="entry name" value="MAP kinase kinase kinase mkh1"/>
    <property type="match status" value="1"/>
</dbReference>
<evidence type="ECO:0000256" key="3">
    <source>
        <dbReference type="ARBA" id="ARBA00022679"/>
    </source>
</evidence>
<keyword evidence="13" id="KW-1185">Reference proteome</keyword>
<evidence type="ECO:0000256" key="7">
    <source>
        <dbReference type="ARBA" id="ARBA00047919"/>
    </source>
</evidence>
<evidence type="ECO:0000259" key="11">
    <source>
        <dbReference type="PROSITE" id="PS50011"/>
    </source>
</evidence>
<feature type="compositionally biased region" description="Polar residues" evidence="10">
    <location>
        <begin position="850"/>
        <end position="863"/>
    </location>
</feature>
<dbReference type="FunFam" id="3.30.200.20:FF:000387">
    <property type="entry name" value="Serine/threonine-protein kinase STE11"/>
    <property type="match status" value="1"/>
</dbReference>
<feature type="region of interest" description="Disordered" evidence="10">
    <location>
        <begin position="193"/>
        <end position="237"/>
    </location>
</feature>
<dbReference type="OrthoDB" id="266718at2759"/>
<dbReference type="SUPFAM" id="SSF56112">
    <property type="entry name" value="Protein kinase-like (PK-like)"/>
    <property type="match status" value="1"/>
</dbReference>
<feature type="compositionally biased region" description="Polar residues" evidence="10">
    <location>
        <begin position="280"/>
        <end position="306"/>
    </location>
</feature>
<keyword evidence="5 12" id="KW-0418">Kinase</keyword>
<feature type="region of interest" description="Disordered" evidence="10">
    <location>
        <begin position="1036"/>
        <end position="1075"/>
    </location>
</feature>
<evidence type="ECO:0000256" key="8">
    <source>
        <dbReference type="ARBA" id="ARBA00048130"/>
    </source>
</evidence>
<comment type="similarity">
    <text evidence="1">Belongs to the protein kinase superfamily. STE Ser/Thr protein kinase family. MAP kinase kinase kinase subfamily.</text>
</comment>
<proteinExistence type="inferred from homology"/>
<feature type="compositionally biased region" description="Polar residues" evidence="10">
    <location>
        <begin position="197"/>
        <end position="207"/>
    </location>
</feature>
<feature type="region of interest" description="Disordered" evidence="10">
    <location>
        <begin position="1463"/>
        <end position="1491"/>
    </location>
</feature>
<feature type="region of interest" description="Disordered" evidence="10">
    <location>
        <begin position="84"/>
        <end position="114"/>
    </location>
</feature>
<keyword evidence="6 9" id="KW-0067">ATP-binding</keyword>
<dbReference type="EMBL" id="HF936418">
    <property type="protein sequence ID" value="CCX16468.1"/>
    <property type="molecule type" value="Genomic_DNA"/>
</dbReference>
<feature type="compositionally biased region" description="Pro residues" evidence="10">
    <location>
        <begin position="887"/>
        <end position="896"/>
    </location>
</feature>
<dbReference type="PROSITE" id="PS00108">
    <property type="entry name" value="PROTEIN_KINASE_ST"/>
    <property type="match status" value="1"/>
</dbReference>
<dbReference type="PROSITE" id="PS00107">
    <property type="entry name" value="PROTEIN_KINASE_ATP"/>
    <property type="match status" value="1"/>
</dbReference>
<evidence type="ECO:0000256" key="6">
    <source>
        <dbReference type="ARBA" id="ARBA00022840"/>
    </source>
</evidence>
<feature type="region of interest" description="Disordered" evidence="10">
    <location>
        <begin position="556"/>
        <end position="656"/>
    </location>
</feature>
<feature type="region of interest" description="Disordered" evidence="10">
    <location>
        <begin position="1333"/>
        <end position="1377"/>
    </location>
</feature>
<evidence type="ECO:0000256" key="9">
    <source>
        <dbReference type="PROSITE-ProRule" id="PRU10141"/>
    </source>
</evidence>
<feature type="compositionally biased region" description="Polar residues" evidence="10">
    <location>
        <begin position="441"/>
        <end position="453"/>
    </location>
</feature>
<accession>U4LAL0</accession>
<feature type="compositionally biased region" description="Acidic residues" evidence="10">
    <location>
        <begin position="1194"/>
        <end position="1205"/>
    </location>
</feature>
<feature type="region of interest" description="Disordered" evidence="10">
    <location>
        <begin position="848"/>
        <end position="1006"/>
    </location>
</feature>
<feature type="compositionally biased region" description="Polar residues" evidence="10">
    <location>
        <begin position="1122"/>
        <end position="1146"/>
    </location>
</feature>
<dbReference type="GO" id="GO:0004707">
    <property type="term" value="F:MAP kinase activity"/>
    <property type="evidence" value="ECO:0007669"/>
    <property type="project" value="UniProtKB-EC"/>
</dbReference>
<evidence type="ECO:0000256" key="4">
    <source>
        <dbReference type="ARBA" id="ARBA00022741"/>
    </source>
</evidence>
<dbReference type="GO" id="GO:0004709">
    <property type="term" value="F:MAP kinase kinase kinase activity"/>
    <property type="evidence" value="ECO:0007669"/>
    <property type="project" value="UniProtKB-ARBA"/>
</dbReference>
<comment type="catalytic activity">
    <reaction evidence="7">
        <text>L-threonyl-[protein] + ATP = O-phospho-L-threonyl-[protein] + ADP + H(+)</text>
        <dbReference type="Rhea" id="RHEA:46608"/>
        <dbReference type="Rhea" id="RHEA-COMP:11060"/>
        <dbReference type="Rhea" id="RHEA-COMP:11605"/>
        <dbReference type="ChEBI" id="CHEBI:15378"/>
        <dbReference type="ChEBI" id="CHEBI:30013"/>
        <dbReference type="ChEBI" id="CHEBI:30616"/>
        <dbReference type="ChEBI" id="CHEBI:61977"/>
        <dbReference type="ChEBI" id="CHEBI:456216"/>
        <dbReference type="EC" id="2.7.11.24"/>
    </reaction>
    <physiologicalReaction direction="left-to-right" evidence="7">
        <dbReference type="Rhea" id="RHEA:46609"/>
    </physiologicalReaction>
</comment>
<feature type="compositionally biased region" description="Polar residues" evidence="10">
    <location>
        <begin position="486"/>
        <end position="500"/>
    </location>
</feature>
<dbReference type="InterPro" id="IPR000719">
    <property type="entry name" value="Prot_kinase_dom"/>
</dbReference>
<feature type="domain" description="Protein kinase" evidence="11">
    <location>
        <begin position="1501"/>
        <end position="1768"/>
    </location>
</feature>
<name>U4LAL0_PYROM</name>
<comment type="catalytic activity">
    <reaction evidence="8">
        <text>L-seryl-[protein] + ATP = O-phospho-L-seryl-[protein] + ADP + H(+)</text>
        <dbReference type="Rhea" id="RHEA:17989"/>
        <dbReference type="Rhea" id="RHEA-COMP:9863"/>
        <dbReference type="Rhea" id="RHEA-COMP:11604"/>
        <dbReference type="ChEBI" id="CHEBI:15378"/>
        <dbReference type="ChEBI" id="CHEBI:29999"/>
        <dbReference type="ChEBI" id="CHEBI:30616"/>
        <dbReference type="ChEBI" id="CHEBI:83421"/>
        <dbReference type="ChEBI" id="CHEBI:456216"/>
        <dbReference type="EC" id="2.7.11.24"/>
    </reaction>
    <physiologicalReaction direction="left-to-right" evidence="8">
        <dbReference type="Rhea" id="RHEA:17990"/>
    </physiologicalReaction>
</comment>
<feature type="region of interest" description="Disordered" evidence="10">
    <location>
        <begin position="268"/>
        <end position="306"/>
    </location>
</feature>
<feature type="region of interest" description="Disordered" evidence="10">
    <location>
        <begin position="1243"/>
        <end position="1301"/>
    </location>
</feature>
<dbReference type="Pfam" id="PF00069">
    <property type="entry name" value="Pkinase"/>
    <property type="match status" value="1"/>
</dbReference>
<gene>
    <name evidence="12" type="ORF">PCON_03111</name>
</gene>
<feature type="binding site" evidence="9">
    <location>
        <position position="1530"/>
    </location>
    <ligand>
        <name>ATP</name>
        <dbReference type="ChEBI" id="CHEBI:30616"/>
    </ligand>
</feature>
<evidence type="ECO:0000256" key="1">
    <source>
        <dbReference type="ARBA" id="ARBA00006529"/>
    </source>
</evidence>
<dbReference type="InterPro" id="IPR050538">
    <property type="entry name" value="MAP_kinase_kinase_kinase"/>
</dbReference>
<feature type="compositionally biased region" description="Low complexity" evidence="10">
    <location>
        <begin position="1475"/>
        <end position="1491"/>
    </location>
</feature>
<feature type="region of interest" description="Disordered" evidence="10">
    <location>
        <begin position="1100"/>
        <end position="1146"/>
    </location>
</feature>
<dbReference type="GO" id="GO:0005524">
    <property type="term" value="F:ATP binding"/>
    <property type="evidence" value="ECO:0007669"/>
    <property type="project" value="UniProtKB-UniRule"/>
</dbReference>
<dbReference type="Proteomes" id="UP000018144">
    <property type="component" value="Unassembled WGS sequence"/>
</dbReference>
<dbReference type="OMA" id="QATFKWF"/>
<feature type="compositionally biased region" description="Basic and acidic residues" evidence="10">
    <location>
        <begin position="992"/>
        <end position="1006"/>
    </location>
</feature>
<dbReference type="PANTHER" id="PTHR48016">
    <property type="entry name" value="MAP KINASE KINASE KINASE SSK2-RELATED-RELATED"/>
    <property type="match status" value="1"/>
</dbReference>
<dbReference type="GO" id="GO:0000196">
    <property type="term" value="P:cell integrity MAPK cascade"/>
    <property type="evidence" value="ECO:0007669"/>
    <property type="project" value="UniProtKB-ARBA"/>
</dbReference>
<evidence type="ECO:0000313" key="13">
    <source>
        <dbReference type="Proteomes" id="UP000018144"/>
    </source>
</evidence>
<reference evidence="12 13" key="1">
    <citation type="journal article" date="2013" name="PLoS Genet.">
        <title>The genome and development-dependent transcriptomes of Pyronema confluens: a window into fungal evolution.</title>
        <authorList>
            <person name="Traeger S."/>
            <person name="Altegoer F."/>
            <person name="Freitag M."/>
            <person name="Gabaldon T."/>
            <person name="Kempken F."/>
            <person name="Kumar A."/>
            <person name="Marcet-Houben M."/>
            <person name="Poggeler S."/>
            <person name="Stajich J.E."/>
            <person name="Nowrousian M."/>
        </authorList>
    </citation>
    <scope>NUCLEOTIDE SEQUENCE [LARGE SCALE GENOMIC DNA]</scope>
    <source>
        <strain evidence="13">CBS 100304</strain>
        <tissue evidence="12">Vegetative mycelium</tissue>
    </source>
</reference>
<feature type="compositionally biased region" description="Basic and acidic residues" evidence="10">
    <location>
        <begin position="560"/>
        <end position="581"/>
    </location>
</feature>
<feature type="compositionally biased region" description="Polar residues" evidence="10">
    <location>
        <begin position="1243"/>
        <end position="1265"/>
    </location>
</feature>
<protein>
    <recommendedName>
        <fullName evidence="2">mitogen-activated protein kinase</fullName>
        <ecNumber evidence="2">2.7.11.24</ecNumber>
    </recommendedName>
</protein>
<feature type="region of interest" description="Disordered" evidence="10">
    <location>
        <begin position="408"/>
        <end position="532"/>
    </location>
</feature>
<evidence type="ECO:0000256" key="5">
    <source>
        <dbReference type="ARBA" id="ARBA00022777"/>
    </source>
</evidence>
<feature type="compositionally biased region" description="Polar residues" evidence="10">
    <location>
        <begin position="1"/>
        <end position="21"/>
    </location>
</feature>
<dbReference type="STRING" id="1076935.U4LAL0"/>
<evidence type="ECO:0000256" key="10">
    <source>
        <dbReference type="SAM" id="MobiDB-lite"/>
    </source>
</evidence>
<evidence type="ECO:0000313" key="12">
    <source>
        <dbReference type="EMBL" id="CCX16468.1"/>
    </source>
</evidence>
<dbReference type="InterPro" id="IPR011009">
    <property type="entry name" value="Kinase-like_dom_sf"/>
</dbReference>
<feature type="region of interest" description="Disordered" evidence="10">
    <location>
        <begin position="1169"/>
        <end position="1222"/>
    </location>
</feature>
<feature type="compositionally biased region" description="Low complexity" evidence="10">
    <location>
        <begin position="628"/>
        <end position="642"/>
    </location>
</feature>
<keyword evidence="3" id="KW-0808">Transferase</keyword>
<sequence>MTARQRSTSSLSHNTNASDCSSPGGYSASGTYNRHDGDTLMLSAAEIPSFHGDLMPQDSYGDASPYPTMTATYIPTAMYGPSATPPNTVAGMSRPRAHTSSGQEPPFPAIQQQPRPAVQRNSMLPLHTGGGMRHVSTSQLETSGRFAGGGQNVNHFGSISVPPPPPIPPPAAPGLPAHALNQREYQPHYAPRPEYRSVSTSAATNGVNYPYSPQPPGGQGGMYTTRPNPPPLQVPHHYYSSARQQPDMYRSQGQQDTSFLRLSDVTESDFTLGNHGGNSKGPQSAGGTSTGITRTGHAQSPLATSSHSSFAITQDVAIVWTLDRVASYLERHQYPREWQQAFRNLDIYGQQFLELSQNQGLFTQVLPEVMRLCPQSDEPQQRANAKNMKKMIRDVLKLASYTKDDSFDLHSAPVGRRNPRPMSATTRSCTMPVMTDGGFNPSFSSESTLNGSGDTLHRPTPSDSSLRGRDQFTKAALNSVEHVRHSPSNSESSIRDQSNGPGRPSVPASPHDSPGIGYSLPRGHGHTNSSDSAMSLNFRAADSKGDKKALHVLGLLPSRSNDKSNSETHPSIRQDSFETHQQKTHGGGKILDKVRKKFWPKDDDNEHSPTSPGSMWKLSSLPFGTGESNGSSSSIDKVSVSSTDINGHRKGPSHSKTKPLYVLVTMNGKVWVLVDVTHTETPGAVRMEICSSLDINDWTGATLHLCEVGQKPHDEILSDNRLMLVTRNKADHVASLKFWVRPSPTSDPEASPSPFNMERDLSVSPSKLPDFLPEPRPLFADGRPHSLALISPSSESTSSTLKASNFVKSKRSSELIMGNVDPSFGDELRNKADDLDELRERLAYLRSVQDAGSSHEPSTTNPKINVIQAYSPMPPPAAPQGSVQPSPMDPSYPGPDWPAASPSKEAVKKTEEGSTDSPQADGAGAPKNELFFDDKPPTSFGSYDGRNASAGTHALEAAARQKLDNRKSFQRPTKPADIDKSFTKVSPQQGHKVIDFDNPRPSPYEDRRMEDLIPQRNAPPPPIARQLSGSWKTVQIARAQEHARQQQQLKNGVDKPMVQLPSRGAASQKPDPSSGIGASLISAGVLSAGITGARIPGVRKDVPAQRPQPQPKQVPTQPQFQHNRSTSNDSQRGQHPLSQKLTLQIPTTKTLSPEVSPLDATLIHSGLQQAGHGNETPFKENNVQFDPPAATDSQGDEDDSDEDDGLFAIPLRPSAPAVSIPRTITENSALSPSEEFPTLSVNTKQVHFRSPTGTPSAGANSNISDDLSPEFEFGDDRRGLNSQPTSAGPLPHSPADFSSSLTRRDSFRHDVWASRPPAEALIQHLDDFFPNLDLDQPIIDDTSGHISPPPSPSPATEKPTSYQLSDPPVNLSDDDSSTMGSMMAVPLNKHKKVAQRNISRGGAGLGRMKSIREVAKRAHDPSRFPPPAPVAPGVNGVKQADVLLRRKSTKLFGAKLIEVMPGKGKRGLQQRQMRPLPEAGAPSSSSATAPGGITRQATFKWFKGELIGKGTYGRVYLGMNATTGEFLAVKQVEVSKHLGDTEHQKEMIAALNQEIETMQHLDHINIVQYLGCERKEYGMSIFLEYISGGSVGSCLRKHGKFDEPLVRSLTRQTLEGLQYLHAEGILHRDLKADNILLDVDGTCKISDFGISKKTNDIYGNDPGNSMQGSVFWMAPEVIRPEGMGYSAKIDIWSLGCVVLEMFAGRRPWSTEEVIGAIYKLGSERQAPPVPDDVSEAISPSAIGFLADCHTIDPSERPTASILLTHEFCNVPPDFNFLETTLYQKIKPKDKNSAW</sequence>
<dbReference type="eggNOG" id="KOG0198">
    <property type="taxonomic scope" value="Eukaryota"/>
</dbReference>
<evidence type="ECO:0000256" key="2">
    <source>
        <dbReference type="ARBA" id="ARBA00012411"/>
    </source>
</evidence>
<dbReference type="PROSITE" id="PS50011">
    <property type="entry name" value="PROTEIN_KINASE_DOM"/>
    <property type="match status" value="1"/>
</dbReference>
<dbReference type="Gene3D" id="1.10.510.10">
    <property type="entry name" value="Transferase(Phosphotransferase) domain 1"/>
    <property type="match status" value="1"/>
</dbReference>
<feature type="region of interest" description="Disordered" evidence="10">
    <location>
        <begin position="1"/>
        <end position="36"/>
    </location>
</feature>
<dbReference type="SMART" id="SM00220">
    <property type="entry name" value="S_TKc"/>
    <property type="match status" value="1"/>
</dbReference>
<dbReference type="EC" id="2.7.11.24" evidence="2"/>
<dbReference type="PANTHER" id="PTHR48016:SF48">
    <property type="entry name" value="SERINE_THREONINE-PROTEIN KINASE BCK1_SLK1_SSP31"/>
    <property type="match status" value="1"/>
</dbReference>
<organism evidence="12 13">
    <name type="scientific">Pyronema omphalodes (strain CBS 100304)</name>
    <name type="common">Pyronema confluens</name>
    <dbReference type="NCBI Taxonomy" id="1076935"/>
    <lineage>
        <taxon>Eukaryota</taxon>
        <taxon>Fungi</taxon>
        <taxon>Dikarya</taxon>
        <taxon>Ascomycota</taxon>
        <taxon>Pezizomycotina</taxon>
        <taxon>Pezizomycetes</taxon>
        <taxon>Pezizales</taxon>
        <taxon>Pyronemataceae</taxon>
        <taxon>Pyronema</taxon>
    </lineage>
</organism>